<dbReference type="Proteomes" id="UP001164929">
    <property type="component" value="Chromosome 1"/>
</dbReference>
<organism evidence="1 2">
    <name type="scientific">Populus alba x Populus x berolinensis</name>
    <dbReference type="NCBI Taxonomy" id="444605"/>
    <lineage>
        <taxon>Eukaryota</taxon>
        <taxon>Viridiplantae</taxon>
        <taxon>Streptophyta</taxon>
        <taxon>Embryophyta</taxon>
        <taxon>Tracheophyta</taxon>
        <taxon>Spermatophyta</taxon>
        <taxon>Magnoliopsida</taxon>
        <taxon>eudicotyledons</taxon>
        <taxon>Gunneridae</taxon>
        <taxon>Pentapetalae</taxon>
        <taxon>rosids</taxon>
        <taxon>fabids</taxon>
        <taxon>Malpighiales</taxon>
        <taxon>Salicaceae</taxon>
        <taxon>Saliceae</taxon>
        <taxon>Populus</taxon>
    </lineage>
</organism>
<proteinExistence type="predicted"/>
<reference evidence="1 2" key="1">
    <citation type="journal article" date="2023" name="Mol. Ecol. Resour.">
        <title>Chromosome-level genome assembly of a triploid poplar Populus alba 'Berolinensis'.</title>
        <authorList>
            <person name="Chen S."/>
            <person name="Yu Y."/>
            <person name="Wang X."/>
            <person name="Wang S."/>
            <person name="Zhang T."/>
            <person name="Zhou Y."/>
            <person name="He R."/>
            <person name="Meng N."/>
            <person name="Wang Y."/>
            <person name="Liu W."/>
            <person name="Liu Z."/>
            <person name="Liu J."/>
            <person name="Guo Q."/>
            <person name="Huang H."/>
            <person name="Sederoff R.R."/>
            <person name="Wang G."/>
            <person name="Qu G."/>
            <person name="Chen S."/>
        </authorList>
    </citation>
    <scope>NUCLEOTIDE SEQUENCE [LARGE SCALE GENOMIC DNA]</scope>
    <source>
        <strain evidence="1">SC-2020</strain>
    </source>
</reference>
<evidence type="ECO:0000313" key="1">
    <source>
        <dbReference type="EMBL" id="KAJ7010767.1"/>
    </source>
</evidence>
<protein>
    <submittedName>
        <fullName evidence="1">Uncharacterized protein</fullName>
    </submittedName>
</protein>
<accession>A0AAD6RMD1</accession>
<dbReference type="AlphaFoldDB" id="A0AAD6RMD1"/>
<dbReference type="EMBL" id="JAQIZT010000001">
    <property type="protein sequence ID" value="KAJ7010767.1"/>
    <property type="molecule type" value="Genomic_DNA"/>
</dbReference>
<gene>
    <name evidence="1" type="ORF">NC653_001280</name>
</gene>
<keyword evidence="2" id="KW-1185">Reference proteome</keyword>
<name>A0AAD6RMD1_9ROSI</name>
<evidence type="ECO:0000313" key="2">
    <source>
        <dbReference type="Proteomes" id="UP001164929"/>
    </source>
</evidence>
<sequence length="71" mass="8218">MTPWQLQKHGGMKQQWLWMLNSGAQESQEKAIDINYGSRLARPLQCKVNASPFLLPFLSTPDLLFVFFSLY</sequence>
<comment type="caution">
    <text evidence="1">The sequence shown here is derived from an EMBL/GenBank/DDBJ whole genome shotgun (WGS) entry which is preliminary data.</text>
</comment>